<feature type="binding site" evidence="10">
    <location>
        <position position="173"/>
    </location>
    <ligand>
        <name>[2Fe-2S] cluster</name>
        <dbReference type="ChEBI" id="CHEBI:190135"/>
    </ligand>
</feature>
<evidence type="ECO:0000259" key="13">
    <source>
        <dbReference type="Pfam" id="PF04324"/>
    </source>
</evidence>
<comment type="similarity">
    <text evidence="1 9">Belongs to the NifU family.</text>
</comment>
<dbReference type="Pfam" id="PF01106">
    <property type="entry name" value="NifU"/>
    <property type="match status" value="1"/>
</dbReference>
<keyword evidence="4 10" id="KW-0479">Metal-binding</keyword>
<gene>
    <name evidence="14" type="ORF">FAK_34500</name>
</gene>
<dbReference type="AlphaFoldDB" id="A0AAU9EPE2"/>
<evidence type="ECO:0000256" key="8">
    <source>
        <dbReference type="ARBA" id="ARBA00034078"/>
    </source>
</evidence>
<dbReference type="SUPFAM" id="SSF82649">
    <property type="entry name" value="SufE/NifU"/>
    <property type="match status" value="1"/>
</dbReference>
<dbReference type="CDD" id="cd06664">
    <property type="entry name" value="IscU_like"/>
    <property type="match status" value="1"/>
</dbReference>
<dbReference type="KEGG" id="dmp:FAK_34500"/>
<dbReference type="InterPro" id="IPR007419">
    <property type="entry name" value="BFD-like_2Fe2S-bd_dom"/>
</dbReference>
<dbReference type="Proteomes" id="UP001366166">
    <property type="component" value="Chromosome"/>
</dbReference>
<dbReference type="GO" id="GO:0051537">
    <property type="term" value="F:2 iron, 2 sulfur cluster binding"/>
    <property type="evidence" value="ECO:0007669"/>
    <property type="project" value="UniProtKB-KW"/>
</dbReference>
<evidence type="ECO:0000256" key="1">
    <source>
        <dbReference type="ARBA" id="ARBA00006420"/>
    </source>
</evidence>
<dbReference type="CDD" id="cd19947">
    <property type="entry name" value="NifU_Fer2_BFD-like"/>
    <property type="match status" value="1"/>
</dbReference>
<reference evidence="15" key="1">
    <citation type="journal article" date="2023" name="Arch. Microbiol.">
        <title>Desulfoferula mesophilus gen. nov. sp. nov., a mesophilic sulfate-reducing bacterium isolated from a brackish lake sediment.</title>
        <authorList>
            <person name="Watanabe T."/>
            <person name="Yabe T."/>
            <person name="Tsuji J.M."/>
            <person name="Fukui M."/>
        </authorList>
    </citation>
    <scope>NUCLEOTIDE SEQUENCE [LARGE SCALE GENOMIC DNA]</scope>
    <source>
        <strain evidence="15">12FAK</strain>
    </source>
</reference>
<evidence type="ECO:0000256" key="7">
    <source>
        <dbReference type="ARBA" id="ARBA00023231"/>
    </source>
</evidence>
<feature type="binding site" evidence="10">
    <location>
        <position position="35"/>
    </location>
    <ligand>
        <name>Fe cation</name>
        <dbReference type="ChEBI" id="CHEBI:24875"/>
    </ligand>
</feature>
<feature type="domain" description="NIF system FeS cluster assembly NifU N-terminal" evidence="12">
    <location>
        <begin position="3"/>
        <end position="122"/>
    </location>
</feature>
<evidence type="ECO:0000313" key="14">
    <source>
        <dbReference type="EMBL" id="BEQ16384.1"/>
    </source>
</evidence>
<accession>A0AAU9EPE2</accession>
<keyword evidence="7 9" id="KW-0535">Nitrogen fixation</keyword>
<feature type="domain" description="BFD-like [2Fe-2S]-binding" evidence="13">
    <location>
        <begin position="133"/>
        <end position="182"/>
    </location>
</feature>
<dbReference type="RefSeq" id="WP_338602135.1">
    <property type="nucleotide sequence ID" value="NZ_AP028679.1"/>
</dbReference>
<comment type="cofactor">
    <cofactor evidence="8">
        <name>[2Fe-2S] cluster</name>
        <dbReference type="ChEBI" id="CHEBI:190135"/>
    </cofactor>
</comment>
<dbReference type="GO" id="GO:0016226">
    <property type="term" value="P:iron-sulfur cluster assembly"/>
    <property type="evidence" value="ECO:0007669"/>
    <property type="project" value="InterPro"/>
</dbReference>
<dbReference type="NCBIfam" id="TIGR02000">
    <property type="entry name" value="NifU_proper"/>
    <property type="match status" value="1"/>
</dbReference>
<dbReference type="InterPro" id="IPR041854">
    <property type="entry name" value="BFD-like_2Fe2S-bd_dom_sf"/>
</dbReference>
<evidence type="ECO:0000259" key="12">
    <source>
        <dbReference type="Pfam" id="PF01592"/>
    </source>
</evidence>
<evidence type="ECO:0000313" key="15">
    <source>
        <dbReference type="Proteomes" id="UP001366166"/>
    </source>
</evidence>
<evidence type="ECO:0000256" key="5">
    <source>
        <dbReference type="ARBA" id="ARBA00023004"/>
    </source>
</evidence>
<dbReference type="EMBL" id="AP028679">
    <property type="protein sequence ID" value="BEQ16384.1"/>
    <property type="molecule type" value="Genomic_DNA"/>
</dbReference>
<sequence>MWEYTDKVKKYFTEPVNVGEIPDADGVGEVGSLACGDALKLTFKLDEQGRIADAKFQTFGCASAIASSSALTEMVKGMTLEEAEKLTNKDIAEFLGGLPKEKMHCSVMGEEALQAAIRNYKGLEPLPSAEGEVVCQCFGVTDKEIEKVALNNDLHTVEEITNFTKAGGGCGDCQEKIQEILDRLWNTAPQQPVEVTPPAAKKKKLTNIQKMKLIEETLEREVRPALKADGGDIELIDIDGDKVMVSLRGRCSSCAASQATLGQFVQSKLREFVSEDLEVEEVKP</sequence>
<name>A0AAU9EPE2_9BACT</name>
<dbReference type="InterPro" id="IPR034904">
    <property type="entry name" value="FSCA_dom_sf"/>
</dbReference>
<dbReference type="SUPFAM" id="SSF117916">
    <property type="entry name" value="Fe-S cluster assembly (FSCA) domain-like"/>
    <property type="match status" value="1"/>
</dbReference>
<dbReference type="GO" id="GO:0005506">
    <property type="term" value="F:iron ion binding"/>
    <property type="evidence" value="ECO:0007669"/>
    <property type="project" value="InterPro"/>
</dbReference>
<evidence type="ECO:0000256" key="4">
    <source>
        <dbReference type="ARBA" id="ARBA00022723"/>
    </source>
</evidence>
<evidence type="ECO:0000256" key="9">
    <source>
        <dbReference type="PIRNR" id="PIRNR000375"/>
    </source>
</evidence>
<dbReference type="InterPro" id="IPR016217">
    <property type="entry name" value="N_fixation_NifU"/>
</dbReference>
<dbReference type="Pfam" id="PF04324">
    <property type="entry name" value="Fer2_BFD"/>
    <property type="match status" value="1"/>
</dbReference>
<dbReference type="PANTHER" id="PTHR10093">
    <property type="entry name" value="IRON-SULFUR CLUSTER ASSEMBLY ENZYME NIFU HOMOLOG"/>
    <property type="match status" value="1"/>
</dbReference>
<feature type="domain" description="NIF system FeS cluster assembly NifU C-terminal" evidence="11">
    <location>
        <begin position="214"/>
        <end position="280"/>
    </location>
</feature>
<feature type="binding site" evidence="10">
    <location>
        <position position="105"/>
    </location>
    <ligand>
        <name>Fe cation</name>
        <dbReference type="ChEBI" id="CHEBI:24875"/>
    </ligand>
</feature>
<dbReference type="InterPro" id="IPR002871">
    <property type="entry name" value="NIF_FeS_clus_asmbl_NifU_N"/>
</dbReference>
<feature type="binding site" evidence="10">
    <location>
        <position position="137"/>
    </location>
    <ligand>
        <name>[2Fe-2S] cluster</name>
        <dbReference type="ChEBI" id="CHEBI:190135"/>
    </ligand>
</feature>
<comment type="function">
    <text evidence="9">May be involved in the formation or repair of [Fe-S] clusters present in iron-sulfur proteins.</text>
</comment>
<evidence type="ECO:0000256" key="6">
    <source>
        <dbReference type="ARBA" id="ARBA00023014"/>
    </source>
</evidence>
<dbReference type="Gene3D" id="3.30.300.130">
    <property type="entry name" value="Fe-S cluster assembly (FSCA)"/>
    <property type="match status" value="1"/>
</dbReference>
<keyword evidence="6 10" id="KW-0411">Iron-sulfur</keyword>
<evidence type="ECO:0000259" key="11">
    <source>
        <dbReference type="Pfam" id="PF01106"/>
    </source>
</evidence>
<feature type="binding site" evidence="10">
    <location>
        <position position="170"/>
    </location>
    <ligand>
        <name>[2Fe-2S] cluster</name>
        <dbReference type="ChEBI" id="CHEBI:190135"/>
    </ligand>
</feature>
<feature type="binding site" evidence="10">
    <location>
        <position position="135"/>
    </location>
    <ligand>
        <name>[2Fe-2S] cluster</name>
        <dbReference type="ChEBI" id="CHEBI:190135"/>
    </ligand>
</feature>
<comment type="cofactor">
    <cofactor evidence="10">
        <name>[2Fe-2S] cluster</name>
        <dbReference type="ChEBI" id="CHEBI:190135"/>
    </cofactor>
    <text evidence="10">Binds 1 [2Fe-2S] cluster per subunit.</text>
</comment>
<keyword evidence="3 10" id="KW-0001">2Fe-2S</keyword>
<dbReference type="Gene3D" id="1.10.10.1100">
    <property type="entry name" value="BFD-like [2Fe-2S]-binding domain"/>
    <property type="match status" value="1"/>
</dbReference>
<feature type="binding site" evidence="10">
    <location>
        <position position="61"/>
    </location>
    <ligand>
        <name>Fe cation</name>
        <dbReference type="ChEBI" id="CHEBI:24875"/>
    </ligand>
</feature>
<dbReference type="Pfam" id="PF01592">
    <property type="entry name" value="NifU_N"/>
    <property type="match status" value="1"/>
</dbReference>
<dbReference type="InterPro" id="IPR010238">
    <property type="entry name" value="NIF_FeS_clus_asmbl_NifU"/>
</dbReference>
<organism evidence="14 15">
    <name type="scientific">Desulfoferula mesophila</name>
    <dbReference type="NCBI Taxonomy" id="3058419"/>
    <lineage>
        <taxon>Bacteria</taxon>
        <taxon>Pseudomonadati</taxon>
        <taxon>Thermodesulfobacteriota</taxon>
        <taxon>Desulfarculia</taxon>
        <taxon>Desulfarculales</taxon>
        <taxon>Desulfarculaceae</taxon>
        <taxon>Desulfoferula</taxon>
    </lineage>
</organism>
<keyword evidence="5 10" id="KW-0408">Iron</keyword>
<evidence type="ECO:0000256" key="3">
    <source>
        <dbReference type="ARBA" id="ARBA00022714"/>
    </source>
</evidence>
<evidence type="ECO:0000256" key="2">
    <source>
        <dbReference type="ARBA" id="ARBA00015278"/>
    </source>
</evidence>
<proteinExistence type="inferred from homology"/>
<protein>
    <recommendedName>
        <fullName evidence="2 9">Nitrogen fixation protein NifU</fullName>
    </recommendedName>
</protein>
<dbReference type="PIRSF" id="PIRSF000375">
    <property type="entry name" value="NifU"/>
    <property type="match status" value="1"/>
</dbReference>
<evidence type="ECO:0000256" key="10">
    <source>
        <dbReference type="PIRSR" id="PIRSR000375-1"/>
    </source>
</evidence>
<keyword evidence="15" id="KW-1185">Reference proteome</keyword>
<comment type="cofactor">
    <cofactor evidence="10">
        <name>Fe cation</name>
        <dbReference type="ChEBI" id="CHEBI:24875"/>
    </cofactor>
    <text evidence="10">Binds 1 Fe cation per subunit.</text>
</comment>
<dbReference type="InterPro" id="IPR001075">
    <property type="entry name" value="NIF_FeS_clus_asmbl_NifU_C"/>
</dbReference>
<dbReference type="Gene3D" id="3.90.1010.10">
    <property type="match status" value="1"/>
</dbReference>